<evidence type="ECO:0000313" key="2">
    <source>
        <dbReference type="Proteomes" id="UP001311232"/>
    </source>
</evidence>
<name>A0AAV9RNB7_9TELE</name>
<reference evidence="1 2" key="1">
    <citation type="submission" date="2021-06" db="EMBL/GenBank/DDBJ databases">
        <authorList>
            <person name="Palmer J.M."/>
        </authorList>
    </citation>
    <scope>NUCLEOTIDE SEQUENCE [LARGE SCALE GENOMIC DNA]</scope>
    <source>
        <strain evidence="1 2">MEX-2019</strain>
        <tissue evidence="1">Muscle</tissue>
    </source>
</reference>
<gene>
    <name evidence="1" type="ORF">CRENBAI_003197</name>
</gene>
<protein>
    <submittedName>
        <fullName evidence="1">Uncharacterized protein</fullName>
    </submittedName>
</protein>
<proteinExistence type="predicted"/>
<comment type="caution">
    <text evidence="1">The sequence shown here is derived from an EMBL/GenBank/DDBJ whole genome shotgun (WGS) entry which is preliminary data.</text>
</comment>
<dbReference type="Proteomes" id="UP001311232">
    <property type="component" value="Unassembled WGS sequence"/>
</dbReference>
<accession>A0AAV9RNB7</accession>
<dbReference type="AlphaFoldDB" id="A0AAV9RNB7"/>
<keyword evidence="2" id="KW-1185">Reference proteome</keyword>
<evidence type="ECO:0000313" key="1">
    <source>
        <dbReference type="EMBL" id="KAK5610560.1"/>
    </source>
</evidence>
<dbReference type="EMBL" id="JAHHUM010001556">
    <property type="protein sequence ID" value="KAK5610560.1"/>
    <property type="molecule type" value="Genomic_DNA"/>
</dbReference>
<organism evidence="1 2">
    <name type="scientific">Crenichthys baileyi</name>
    <name type="common">White River springfish</name>
    <dbReference type="NCBI Taxonomy" id="28760"/>
    <lineage>
        <taxon>Eukaryota</taxon>
        <taxon>Metazoa</taxon>
        <taxon>Chordata</taxon>
        <taxon>Craniata</taxon>
        <taxon>Vertebrata</taxon>
        <taxon>Euteleostomi</taxon>
        <taxon>Actinopterygii</taxon>
        <taxon>Neopterygii</taxon>
        <taxon>Teleostei</taxon>
        <taxon>Neoteleostei</taxon>
        <taxon>Acanthomorphata</taxon>
        <taxon>Ovalentaria</taxon>
        <taxon>Atherinomorphae</taxon>
        <taxon>Cyprinodontiformes</taxon>
        <taxon>Goodeidae</taxon>
        <taxon>Crenichthys</taxon>
    </lineage>
</organism>
<sequence>MSSSSANLQSKRLPSCPLPDVSVPIVDPVSVPGLLNHPSPSIIQPKAARLSCLSAVLTWRLVPILARTIWSSASSAEELDQSEIRLQLAASFHLRFGDHCLPPSEVSPLGFKLYPRQEQVSDFSDPCNI</sequence>